<organism evidence="3 4">
    <name type="scientific">Gossypium arboreum</name>
    <name type="common">Tree cotton</name>
    <name type="synonym">Gossypium nanking</name>
    <dbReference type="NCBI Taxonomy" id="29729"/>
    <lineage>
        <taxon>Eukaryota</taxon>
        <taxon>Viridiplantae</taxon>
        <taxon>Streptophyta</taxon>
        <taxon>Embryophyta</taxon>
        <taxon>Tracheophyta</taxon>
        <taxon>Spermatophyta</taxon>
        <taxon>Magnoliopsida</taxon>
        <taxon>eudicotyledons</taxon>
        <taxon>Gunneridae</taxon>
        <taxon>Pentapetalae</taxon>
        <taxon>rosids</taxon>
        <taxon>malvids</taxon>
        <taxon>Malvales</taxon>
        <taxon>Malvaceae</taxon>
        <taxon>Malvoideae</taxon>
        <taxon>Gossypium</taxon>
    </lineage>
</organism>
<dbReference type="AlphaFoldDB" id="A0A0B0PHB3"/>
<evidence type="ECO:0000313" key="4">
    <source>
        <dbReference type="Proteomes" id="UP000032142"/>
    </source>
</evidence>
<evidence type="ECO:0000256" key="1">
    <source>
        <dbReference type="ARBA" id="ARBA00010049"/>
    </source>
</evidence>
<dbReference type="PANTHER" id="PTHR31614">
    <property type="entry name" value="PROTEIN DOWNSTREAM OF FLC-RELATED"/>
    <property type="match status" value="1"/>
</dbReference>
<protein>
    <submittedName>
        <fullName evidence="3">Olee1-like protein</fullName>
    </submittedName>
</protein>
<dbReference type="OMA" id="RANCNEH"/>
<dbReference type="PANTHER" id="PTHR31614:SF20">
    <property type="entry name" value="POLLEN PROTEIN OLE E I-LIKE PROTEIN"/>
    <property type="match status" value="1"/>
</dbReference>
<keyword evidence="4" id="KW-1185">Reference proteome</keyword>
<accession>A0A0B0PHB3</accession>
<dbReference type="Pfam" id="PF01190">
    <property type="entry name" value="Pollen_Ole_e_1"/>
    <property type="match status" value="1"/>
</dbReference>
<dbReference type="Proteomes" id="UP000032142">
    <property type="component" value="Unassembled WGS sequence"/>
</dbReference>
<dbReference type="InterPro" id="IPR006041">
    <property type="entry name" value="Pollen_Ole_e1_allergen"/>
</dbReference>
<sequence length="166" mass="17958">MAKASQRALVSMAICLLSSLVGFAYAGSLSNKFVVLGKVYCDTCRVEFETKLSEPIPGAKVKLECRKEGDETVTYSHEAETDANGVYKIPVEGDHEEQICAVSTVSSPRADCNEKMEAFEKAQVELTSDDGLAEPSRKANNLGFKKKVAVPGCAQVLKEMGFPLTE</sequence>
<comment type="similarity">
    <text evidence="1">Belongs to the Ole e I family.</text>
</comment>
<reference evidence="4" key="1">
    <citation type="submission" date="2014-09" db="EMBL/GenBank/DDBJ databases">
        <authorList>
            <person name="Mudge J."/>
            <person name="Ramaraj T."/>
            <person name="Lindquist I.E."/>
            <person name="Bharti A.K."/>
            <person name="Sundararajan A."/>
            <person name="Cameron C.T."/>
            <person name="Woodward J.E."/>
            <person name="May G.D."/>
            <person name="Brubaker C."/>
            <person name="Broadhvest J."/>
            <person name="Wilkins T.A."/>
        </authorList>
    </citation>
    <scope>NUCLEOTIDE SEQUENCE</scope>
    <source>
        <strain evidence="4">cv. AKA8401</strain>
    </source>
</reference>
<name>A0A0B0PHB3_GOSAR</name>
<dbReference type="OrthoDB" id="1888725at2759"/>
<keyword evidence="2" id="KW-1015">Disulfide bond</keyword>
<proteinExistence type="inferred from homology"/>
<gene>
    <name evidence="3" type="ORF">F383_06101</name>
</gene>
<dbReference type="KEGG" id="gab:108469393"/>
<evidence type="ECO:0000313" key="3">
    <source>
        <dbReference type="EMBL" id="KHG25858.1"/>
    </source>
</evidence>
<evidence type="ECO:0000256" key="2">
    <source>
        <dbReference type="ARBA" id="ARBA00023157"/>
    </source>
</evidence>
<dbReference type="EMBL" id="KN434084">
    <property type="protein sequence ID" value="KHG25858.1"/>
    <property type="molecule type" value="Genomic_DNA"/>
</dbReference>